<protein>
    <submittedName>
        <fullName evidence="2">Polymerase</fullName>
    </submittedName>
</protein>
<comment type="caution">
    <text evidence="2">The sequence shown here is derived from an EMBL/GenBank/DDBJ whole genome shotgun (WGS) entry which is preliminary data.</text>
</comment>
<reference evidence="2 3" key="1">
    <citation type="submission" date="2017-07" db="EMBL/GenBank/DDBJ databases">
        <title>Leptospira spp. isolated from tropical soils.</title>
        <authorList>
            <person name="Thibeaux R."/>
            <person name="Iraola G."/>
            <person name="Ferres I."/>
            <person name="Bierque E."/>
            <person name="Girault D."/>
            <person name="Soupe-Gilbert M.-E."/>
            <person name="Picardeau M."/>
            <person name="Goarant C."/>
        </authorList>
    </citation>
    <scope>NUCLEOTIDE SEQUENCE [LARGE SCALE GENOMIC DNA]</scope>
    <source>
        <strain evidence="2 3">FH2-C-A2</strain>
    </source>
</reference>
<dbReference type="InterPro" id="IPR005646">
    <property type="entry name" value="FapA"/>
</dbReference>
<evidence type="ECO:0000259" key="1">
    <source>
        <dbReference type="Pfam" id="PF20250"/>
    </source>
</evidence>
<accession>A0A2M9ZDI0</accession>
<dbReference type="RefSeq" id="WP_100758609.1">
    <property type="nucleotide sequence ID" value="NZ_NPDT01000002.1"/>
</dbReference>
<gene>
    <name evidence="2" type="ORF">CH371_09115</name>
</gene>
<organism evidence="2 3">
    <name type="scientific">Leptospira wolffii</name>
    <dbReference type="NCBI Taxonomy" id="409998"/>
    <lineage>
        <taxon>Bacteria</taxon>
        <taxon>Pseudomonadati</taxon>
        <taxon>Spirochaetota</taxon>
        <taxon>Spirochaetia</taxon>
        <taxon>Leptospirales</taxon>
        <taxon>Leptospiraceae</taxon>
        <taxon>Leptospira</taxon>
    </lineage>
</organism>
<dbReference type="InterPro" id="IPR046865">
    <property type="entry name" value="FapA_b_solenoid"/>
</dbReference>
<evidence type="ECO:0000313" key="3">
    <source>
        <dbReference type="Proteomes" id="UP000231912"/>
    </source>
</evidence>
<name>A0A2M9ZDI0_9LEPT</name>
<evidence type="ECO:0000313" key="2">
    <source>
        <dbReference type="EMBL" id="PJZ66412.1"/>
    </source>
</evidence>
<dbReference type="Proteomes" id="UP000231912">
    <property type="component" value="Unassembled WGS sequence"/>
</dbReference>
<sequence length="573" mass="63073">MSDSISNFTESFLKDLEENENGFFKVENLDGLAYLTVFPPGKKGKPVEYKEILKRLQVFKISGVSEDEVKRILKLKDTEPHLVGKWPGKPEPCSLDLKISEDRMVVHGILHPPKFGGRLLTQEEILSELGRHGVVFGIQEDSIQKLARAQEYGKRILIAEGEHPVPGKDGDIRILFQHPGVPTLEEDEFGRVDFKNIQIIQSVKKNQKLAEKVSPQPGKPGKNVNGDTLGFEEGKIAEWKLGPNVKISEDGNVVSSLIDGRPLVDRYGVIRVDEVCLLENVDFSTGNINFPGTIIVEESIADGFTLETEGSIIVKKSVGKVFLKAGGDIVLSGGFMGRNGGLIESGSDIYAKFVEQGKISAKNSIFIEEASMHSELVAGESVIVRGGRGEIIGGQCVAGKNITCTKLGAIVETKTVLSCGMPPELLTELEELKSEIRKNQDILKKVDTSLQKLADDSQRRQLTQEEKDSLPKLQAIRQKYHSILENLYAQEQSALLSFDPDRNSYVEVEREIFPGVEVNLGRNKKFSVKLKEIPGPSYLYLGGDGQIAHSKVRPKRLGILQEEGSDSGTSESA</sequence>
<feature type="domain" description="Flagellar Assembly Protein A N-terminal region" evidence="1">
    <location>
        <begin position="96"/>
        <end position="265"/>
    </location>
</feature>
<dbReference type="Pfam" id="PF20250">
    <property type="entry name" value="FapA_N"/>
    <property type="match status" value="1"/>
</dbReference>
<dbReference type="AlphaFoldDB" id="A0A2M9ZDI0"/>
<dbReference type="PANTHER" id="PTHR38032">
    <property type="entry name" value="POLYMERASE-RELATED"/>
    <property type="match status" value="1"/>
</dbReference>
<proteinExistence type="predicted"/>
<dbReference type="Pfam" id="PF03961">
    <property type="entry name" value="FapA"/>
    <property type="match status" value="1"/>
</dbReference>
<dbReference type="EMBL" id="NPDT01000002">
    <property type="protein sequence ID" value="PJZ66412.1"/>
    <property type="molecule type" value="Genomic_DNA"/>
</dbReference>
<dbReference type="PANTHER" id="PTHR38032:SF1">
    <property type="entry name" value="RNA-BINDING PROTEIN KHPB N-TERMINAL DOMAIN-CONTAINING PROTEIN"/>
    <property type="match status" value="1"/>
</dbReference>
<dbReference type="InterPro" id="IPR046866">
    <property type="entry name" value="FapA_N"/>
</dbReference>